<proteinExistence type="predicted"/>
<protein>
    <submittedName>
        <fullName evidence="1">Uncharacterized protein</fullName>
    </submittedName>
</protein>
<sequence length="109" mass="12412">MNRIFIIGYRSYNITSPTIKKITLAGEYLKDVPNRNSIEEIFQEFDKEILCKILSCLIQGNLSLVKELSLGTKDELVEAVSVMYSDMEKDTRDIYTAVESISNIIAMPK</sequence>
<dbReference type="AlphaFoldDB" id="A0A6G1ZBH1"/>
<reference evidence="1" key="1">
    <citation type="journal article" date="2019" name="Nat. Med.">
        <title>A library of human gut bacterial isolates paired with longitudinal multiomics data enables mechanistic microbiome research.</title>
        <authorList>
            <person name="Poyet M."/>
            <person name="Groussin M."/>
            <person name="Gibbons S.M."/>
            <person name="Avila-Pacheco J."/>
            <person name="Jiang X."/>
            <person name="Kearney S.M."/>
            <person name="Perrotta A.R."/>
            <person name="Berdy B."/>
            <person name="Zhao S."/>
            <person name="Lieberman T.D."/>
            <person name="Swanson P.K."/>
            <person name="Smith M."/>
            <person name="Roesemann S."/>
            <person name="Alexander J.E."/>
            <person name="Rich S.A."/>
            <person name="Livny J."/>
            <person name="Vlamakis H."/>
            <person name="Clish C."/>
            <person name="Bullock K."/>
            <person name="Deik A."/>
            <person name="Scott J."/>
            <person name="Pierce K.A."/>
            <person name="Xavier R.J."/>
            <person name="Alm E.J."/>
        </authorList>
    </citation>
    <scope>NUCLEOTIDE SEQUENCE</scope>
    <source>
        <strain evidence="1">BIOML-A4</strain>
    </source>
</reference>
<dbReference type="RefSeq" id="WP_010801707.1">
    <property type="nucleotide sequence ID" value="NZ_AP031410.1"/>
</dbReference>
<organism evidence="1">
    <name type="scientific">Parabacteroides goldsteinii</name>
    <dbReference type="NCBI Taxonomy" id="328812"/>
    <lineage>
        <taxon>Bacteria</taxon>
        <taxon>Pseudomonadati</taxon>
        <taxon>Bacteroidota</taxon>
        <taxon>Bacteroidia</taxon>
        <taxon>Bacteroidales</taxon>
        <taxon>Tannerellaceae</taxon>
        <taxon>Parabacteroides</taxon>
    </lineage>
</organism>
<dbReference type="EMBL" id="WKLP01000008">
    <property type="protein sequence ID" value="MRY11314.1"/>
    <property type="molecule type" value="Genomic_DNA"/>
</dbReference>
<gene>
    <name evidence="1" type="ORF">GKE01_07490</name>
</gene>
<name>A0A6G1ZBH1_9BACT</name>
<comment type="caution">
    <text evidence="1">The sequence shown here is derived from an EMBL/GenBank/DDBJ whole genome shotgun (WGS) entry which is preliminary data.</text>
</comment>
<accession>A0A6G1ZBH1</accession>
<evidence type="ECO:0000313" key="1">
    <source>
        <dbReference type="EMBL" id="MRY11314.1"/>
    </source>
</evidence>